<feature type="region of interest" description="Disordered" evidence="1">
    <location>
        <begin position="199"/>
        <end position="299"/>
    </location>
</feature>
<dbReference type="EMBL" id="JAADYS010002067">
    <property type="protein sequence ID" value="KAF4459875.1"/>
    <property type="molecule type" value="Genomic_DNA"/>
</dbReference>
<sequence length="322" mass="32588">MSQTTFLTSLLALTTAVSQTTAPSASSNSNIDLPFDFEYVGCIVTSTDAFPNSQLWDFAFTSEECISQWYGVSSLVAIGGNYAGWAGCYADDLNDNTPIAYAQIEESQCSNLCAPGDDPDGQCGGVDGTFKLYRFPGARTTSSEPPAQTVPPVVPCTTHDLTQTVYPTPAAQQAAAVRDPCPPEGCAAPAAPVPAPAPAYQASAPAPANNSTYNASPAEGNTTPLPDSEGSRASAGGSQDESADDQAGGASSDDSGSSDEQGDSSDPGSFEQSDSSGSSSADGQEGGAASGEAPSLVSESPRLYSSGILSAIVAVIFGLTLL</sequence>
<feature type="signal peptide" evidence="2">
    <location>
        <begin position="1"/>
        <end position="18"/>
    </location>
</feature>
<keyword evidence="2" id="KW-0732">Signal</keyword>
<feature type="compositionally biased region" description="Low complexity" evidence="1">
    <location>
        <begin position="245"/>
        <end position="255"/>
    </location>
</feature>
<proteinExistence type="predicted"/>
<evidence type="ECO:0000256" key="2">
    <source>
        <dbReference type="SAM" id="SignalP"/>
    </source>
</evidence>
<feature type="chain" id="PRO_5034922199" evidence="2">
    <location>
        <begin position="19"/>
        <end position="322"/>
    </location>
</feature>
<organism evidence="3 4">
    <name type="scientific">Fusarium albosuccineum</name>
    <dbReference type="NCBI Taxonomy" id="1237068"/>
    <lineage>
        <taxon>Eukaryota</taxon>
        <taxon>Fungi</taxon>
        <taxon>Dikarya</taxon>
        <taxon>Ascomycota</taxon>
        <taxon>Pezizomycotina</taxon>
        <taxon>Sordariomycetes</taxon>
        <taxon>Hypocreomycetidae</taxon>
        <taxon>Hypocreales</taxon>
        <taxon>Nectriaceae</taxon>
        <taxon>Fusarium</taxon>
        <taxon>Fusarium decemcellulare species complex</taxon>
    </lineage>
</organism>
<name>A0A8H4L1D8_9HYPO</name>
<protein>
    <submittedName>
        <fullName evidence="3">Carbohydrate-binding WSC</fullName>
    </submittedName>
</protein>
<evidence type="ECO:0000256" key="1">
    <source>
        <dbReference type="SAM" id="MobiDB-lite"/>
    </source>
</evidence>
<feature type="compositionally biased region" description="Low complexity" evidence="1">
    <location>
        <begin position="199"/>
        <end position="218"/>
    </location>
</feature>
<dbReference type="Proteomes" id="UP000554235">
    <property type="component" value="Unassembled WGS sequence"/>
</dbReference>
<dbReference type="AlphaFoldDB" id="A0A8H4L1D8"/>
<accession>A0A8H4L1D8</accession>
<reference evidence="3 4" key="1">
    <citation type="submission" date="2020-01" db="EMBL/GenBank/DDBJ databases">
        <title>Identification and distribution of gene clusters putatively required for synthesis of sphingolipid metabolism inhibitors in phylogenetically diverse species of the filamentous fungus Fusarium.</title>
        <authorList>
            <person name="Kim H.-S."/>
            <person name="Busman M."/>
            <person name="Brown D.W."/>
            <person name="Divon H."/>
            <person name="Uhlig S."/>
            <person name="Proctor R.H."/>
        </authorList>
    </citation>
    <scope>NUCLEOTIDE SEQUENCE [LARGE SCALE GENOMIC DNA]</scope>
    <source>
        <strain evidence="3 4">NRRL 20459</strain>
    </source>
</reference>
<comment type="caution">
    <text evidence="3">The sequence shown here is derived from an EMBL/GenBank/DDBJ whole genome shotgun (WGS) entry which is preliminary data.</text>
</comment>
<gene>
    <name evidence="3" type="ORF">FALBO_13353</name>
</gene>
<evidence type="ECO:0000313" key="4">
    <source>
        <dbReference type="Proteomes" id="UP000554235"/>
    </source>
</evidence>
<feature type="compositionally biased region" description="Low complexity" evidence="1">
    <location>
        <begin position="264"/>
        <end position="283"/>
    </location>
</feature>
<evidence type="ECO:0000313" key="3">
    <source>
        <dbReference type="EMBL" id="KAF4459875.1"/>
    </source>
</evidence>
<dbReference type="OrthoDB" id="5103024at2759"/>
<keyword evidence="4" id="KW-1185">Reference proteome</keyword>